<keyword evidence="3" id="KW-0732">Signal</keyword>
<sequence length="311" mass="34179">MKKLALLAMILLLAFAPVSAAYAEETEKTVDGSGDRWEQESSNAASLATMTWDQEADTLHFSGKGYKDRIGMKFGFRCKIAFDTDDLSVTVQFPETFQALYSEDNNMHYVISLVNTYSRWWNTDGNDVKSAAFIVRPQAQDTISVELAGRWGLGSAGYGDISGAEKTEFKLGEDRTMQFGFKKDGDVYGAYIDGELFATFEKELKDGNTMSDYIAQYNENKGYLQFGATLENDKDDVELSYTLTHMSGALDAFAEPETPPDDGGDTETPPVQQGSGKTSDFNWNYVVLYGIGGAAGIAALVCYLISGNKRT</sequence>
<evidence type="ECO:0000256" key="1">
    <source>
        <dbReference type="SAM" id="MobiDB-lite"/>
    </source>
</evidence>
<dbReference type="RefSeq" id="WP_129224238.1">
    <property type="nucleotide sequence ID" value="NZ_SDOZ01000002.1"/>
</dbReference>
<keyword evidence="5" id="KW-1185">Reference proteome</keyword>
<evidence type="ECO:0000256" key="2">
    <source>
        <dbReference type="SAM" id="Phobius"/>
    </source>
</evidence>
<feature type="chain" id="PRO_5039145743" evidence="3">
    <location>
        <begin position="21"/>
        <end position="311"/>
    </location>
</feature>
<protein>
    <submittedName>
        <fullName evidence="4">Uncharacterized protein</fullName>
    </submittedName>
</protein>
<dbReference type="Proteomes" id="UP000291269">
    <property type="component" value="Unassembled WGS sequence"/>
</dbReference>
<organism evidence="4 5">
    <name type="scientific">Candidatus Borkfalkia ceftriaxoniphila</name>
    <dbReference type="NCBI Taxonomy" id="2508949"/>
    <lineage>
        <taxon>Bacteria</taxon>
        <taxon>Bacillati</taxon>
        <taxon>Bacillota</taxon>
        <taxon>Clostridia</taxon>
        <taxon>Christensenellales</taxon>
        <taxon>Christensenellaceae</taxon>
        <taxon>Candidatus Borkfalkia</taxon>
    </lineage>
</organism>
<keyword evidence="2" id="KW-0812">Transmembrane</keyword>
<gene>
    <name evidence="4" type="ORF">ESZ91_03620</name>
</gene>
<name>A0A4Q2KDA8_9FIRM</name>
<accession>A0A4Q2KDA8</accession>
<proteinExistence type="predicted"/>
<keyword evidence="2" id="KW-0472">Membrane</keyword>
<comment type="caution">
    <text evidence="4">The sequence shown here is derived from an EMBL/GenBank/DDBJ whole genome shotgun (WGS) entry which is preliminary data.</text>
</comment>
<evidence type="ECO:0000313" key="4">
    <source>
        <dbReference type="EMBL" id="RXZ61492.1"/>
    </source>
</evidence>
<reference evidence="4 5" key="1">
    <citation type="journal article" date="2019" name="Gut">
        <title>Antibiotics-induced monodominance of a novel gut bacterial order.</title>
        <authorList>
            <person name="Hildebrand F."/>
            <person name="Moitinho-Silva L."/>
            <person name="Blasche S."/>
            <person name="Jahn M.T."/>
            <person name="Gossmann T.I."/>
            <person name="Heuerta-Cepas J."/>
            <person name="Hercog R."/>
            <person name="Luetge M."/>
            <person name="Bahram M."/>
            <person name="Pryszlak A."/>
            <person name="Alves R.J."/>
            <person name="Waszak S.M."/>
            <person name="Zhu A."/>
            <person name="Ye L."/>
            <person name="Costea P.I."/>
            <person name="Aalvink S."/>
            <person name="Belzer C."/>
            <person name="Forslund S.K."/>
            <person name="Sunagawa S."/>
            <person name="Hentschel U."/>
            <person name="Merten C."/>
            <person name="Patil K.R."/>
            <person name="Benes V."/>
            <person name="Bork P."/>
        </authorList>
    </citation>
    <scope>NUCLEOTIDE SEQUENCE [LARGE SCALE GENOMIC DNA]</scope>
    <source>
        <strain evidence="4 5">HDS1380</strain>
    </source>
</reference>
<feature type="region of interest" description="Disordered" evidence="1">
    <location>
        <begin position="252"/>
        <end position="276"/>
    </location>
</feature>
<feature type="transmembrane region" description="Helical" evidence="2">
    <location>
        <begin position="283"/>
        <end position="305"/>
    </location>
</feature>
<dbReference type="EMBL" id="SDOZ01000002">
    <property type="protein sequence ID" value="RXZ61492.1"/>
    <property type="molecule type" value="Genomic_DNA"/>
</dbReference>
<keyword evidence="2" id="KW-1133">Transmembrane helix</keyword>
<evidence type="ECO:0000313" key="5">
    <source>
        <dbReference type="Proteomes" id="UP000291269"/>
    </source>
</evidence>
<dbReference type="AlphaFoldDB" id="A0A4Q2KDA8"/>
<feature type="signal peptide" evidence="3">
    <location>
        <begin position="1"/>
        <end position="20"/>
    </location>
</feature>
<evidence type="ECO:0000256" key="3">
    <source>
        <dbReference type="SAM" id="SignalP"/>
    </source>
</evidence>